<protein>
    <submittedName>
        <fullName evidence="2">Uncharacterized protein</fullName>
    </submittedName>
</protein>
<proteinExistence type="predicted"/>
<reference evidence="2 3" key="1">
    <citation type="submission" date="2018-11" db="EMBL/GenBank/DDBJ databases">
        <authorList>
            <consortium name="Pathogen Informatics"/>
        </authorList>
    </citation>
    <scope>NUCLEOTIDE SEQUENCE [LARGE SCALE GENOMIC DNA]</scope>
</reference>
<dbReference type="EMBL" id="UYRU01060455">
    <property type="protein sequence ID" value="VDN14811.1"/>
    <property type="molecule type" value="Genomic_DNA"/>
</dbReference>
<accession>A0A3P7MA32</accession>
<dbReference type="OrthoDB" id="6220176at2759"/>
<evidence type="ECO:0000313" key="2">
    <source>
        <dbReference type="EMBL" id="VDN14811.1"/>
    </source>
</evidence>
<feature type="transmembrane region" description="Helical" evidence="1">
    <location>
        <begin position="113"/>
        <end position="134"/>
    </location>
</feature>
<keyword evidence="1" id="KW-0472">Membrane</keyword>
<organism evidence="2 3">
    <name type="scientific">Dibothriocephalus latus</name>
    <name type="common">Fish tapeworm</name>
    <name type="synonym">Diphyllobothrium latum</name>
    <dbReference type="NCBI Taxonomy" id="60516"/>
    <lineage>
        <taxon>Eukaryota</taxon>
        <taxon>Metazoa</taxon>
        <taxon>Spiralia</taxon>
        <taxon>Lophotrochozoa</taxon>
        <taxon>Platyhelminthes</taxon>
        <taxon>Cestoda</taxon>
        <taxon>Eucestoda</taxon>
        <taxon>Diphyllobothriidea</taxon>
        <taxon>Diphyllobothriidae</taxon>
        <taxon>Dibothriocephalus</taxon>
    </lineage>
</organism>
<dbReference type="Proteomes" id="UP000281553">
    <property type="component" value="Unassembled WGS sequence"/>
</dbReference>
<name>A0A3P7MA32_DIBLA</name>
<evidence type="ECO:0000313" key="3">
    <source>
        <dbReference type="Proteomes" id="UP000281553"/>
    </source>
</evidence>
<keyword evidence="1" id="KW-0812">Transmembrane</keyword>
<dbReference type="AlphaFoldDB" id="A0A3P7MA32"/>
<evidence type="ECO:0000256" key="1">
    <source>
        <dbReference type="SAM" id="Phobius"/>
    </source>
</evidence>
<sequence length="135" mass="14715">MFGNTLKCLANDVETSCPLLAILFSFIPGGNTCKKGFECLPISEVYKTARDFCEKVWDHSWKFIPDDVANWSVAEPPCMHLRGANIEAHNRDVAKLYATVIMDRLHSAAASPLATGSLAILLALVAGSLSWASLF</sequence>
<keyword evidence="1" id="KW-1133">Transmembrane helix</keyword>
<gene>
    <name evidence="2" type="ORF">DILT_LOCUS10642</name>
</gene>
<keyword evidence="3" id="KW-1185">Reference proteome</keyword>